<organism evidence="1 2">
    <name type="scientific">Agromyces cerinus subsp. cerinus</name>
    <dbReference type="NCBI Taxonomy" id="232089"/>
    <lineage>
        <taxon>Bacteria</taxon>
        <taxon>Bacillati</taxon>
        <taxon>Actinomycetota</taxon>
        <taxon>Actinomycetes</taxon>
        <taxon>Micrococcales</taxon>
        <taxon>Microbacteriaceae</taxon>
        <taxon>Agromyces</taxon>
    </lineage>
</organism>
<dbReference type="RefSeq" id="WP_159440959.1">
    <property type="nucleotide sequence ID" value="NZ_FSRJ01000002.1"/>
</dbReference>
<dbReference type="Proteomes" id="UP000184699">
    <property type="component" value="Unassembled WGS sequence"/>
</dbReference>
<accession>A0A1N6EPQ0</accession>
<name>A0A1N6EPQ0_9MICO</name>
<protein>
    <submittedName>
        <fullName evidence="1">Uncharacterized protein</fullName>
    </submittedName>
</protein>
<dbReference type="OrthoDB" id="7185309at2"/>
<evidence type="ECO:0000313" key="2">
    <source>
        <dbReference type="Proteomes" id="UP000184699"/>
    </source>
</evidence>
<sequence>MHGAILHIDDCPSDGATDSLACRVSPTPVGLAGVPTVEQIVEALRALGALRAQANAG</sequence>
<gene>
    <name evidence="1" type="ORF">SAMN05443544_1353</name>
</gene>
<dbReference type="EMBL" id="FSRJ01000002">
    <property type="protein sequence ID" value="SIN85069.1"/>
    <property type="molecule type" value="Genomic_DNA"/>
</dbReference>
<dbReference type="AlphaFoldDB" id="A0A1N6EPQ0"/>
<reference evidence="2" key="1">
    <citation type="submission" date="2016-11" db="EMBL/GenBank/DDBJ databases">
        <authorList>
            <person name="Varghese N."/>
            <person name="Submissions S."/>
        </authorList>
    </citation>
    <scope>NUCLEOTIDE SEQUENCE [LARGE SCALE GENOMIC DNA]</scope>
    <source>
        <strain evidence="2">DSM 8595</strain>
    </source>
</reference>
<keyword evidence="2" id="KW-1185">Reference proteome</keyword>
<proteinExistence type="predicted"/>
<evidence type="ECO:0000313" key="1">
    <source>
        <dbReference type="EMBL" id="SIN85069.1"/>
    </source>
</evidence>